<dbReference type="OMA" id="VEWRTIK"/>
<dbReference type="GO" id="GO:0005886">
    <property type="term" value="C:plasma membrane"/>
    <property type="evidence" value="ECO:0007669"/>
    <property type="project" value="TreeGrafter"/>
</dbReference>
<dbReference type="eggNOG" id="KOG0254">
    <property type="taxonomic scope" value="Eukaryota"/>
</dbReference>
<dbReference type="VEuPathDB" id="FungiDB:ACLA_042640"/>
<feature type="transmembrane region" description="Helical" evidence="5">
    <location>
        <begin position="51"/>
        <end position="70"/>
    </location>
</feature>
<dbReference type="PANTHER" id="PTHR23501:SF153">
    <property type="entry name" value="AFLATOXIN EFFLUX PUMP, PUTATIVE-RELATED"/>
    <property type="match status" value="1"/>
</dbReference>
<reference evidence="6 7" key="1">
    <citation type="journal article" date="2008" name="PLoS Genet.">
        <title>Genomic islands in the pathogenic filamentous fungus Aspergillus fumigatus.</title>
        <authorList>
            <person name="Fedorova N.D."/>
            <person name="Khaldi N."/>
            <person name="Joardar V.S."/>
            <person name="Maiti R."/>
            <person name="Amedeo P."/>
            <person name="Anderson M.J."/>
            <person name="Crabtree J."/>
            <person name="Silva J.C."/>
            <person name="Badger J.H."/>
            <person name="Albarraq A."/>
            <person name="Angiuoli S."/>
            <person name="Bussey H."/>
            <person name="Bowyer P."/>
            <person name="Cotty P.J."/>
            <person name="Dyer P.S."/>
            <person name="Egan A."/>
            <person name="Galens K."/>
            <person name="Fraser-Liggett C.M."/>
            <person name="Haas B.J."/>
            <person name="Inman J.M."/>
            <person name="Kent R."/>
            <person name="Lemieux S."/>
            <person name="Malavazi I."/>
            <person name="Orvis J."/>
            <person name="Roemer T."/>
            <person name="Ronning C.M."/>
            <person name="Sundaram J.P."/>
            <person name="Sutton G."/>
            <person name="Turner G."/>
            <person name="Venter J.C."/>
            <person name="White O.R."/>
            <person name="Whitty B.R."/>
            <person name="Youngman P."/>
            <person name="Wolfe K.H."/>
            <person name="Goldman G.H."/>
            <person name="Wortman J.R."/>
            <person name="Jiang B."/>
            <person name="Denning D.W."/>
            <person name="Nierman W.C."/>
        </authorList>
    </citation>
    <scope>NUCLEOTIDE SEQUENCE [LARGE SCALE GENOMIC DNA]</scope>
    <source>
        <strain evidence="7">ATCC 1007 / CBS 513.65 / DSM 816 / NCTC 3887 / NRRL 1</strain>
    </source>
</reference>
<feature type="transmembrane region" description="Helical" evidence="5">
    <location>
        <begin position="20"/>
        <end position="39"/>
    </location>
</feature>
<keyword evidence="3 5" id="KW-1133">Transmembrane helix</keyword>
<comment type="subcellular location">
    <subcellularLocation>
        <location evidence="1">Membrane</location>
        <topology evidence="1">Multi-pass membrane protein</topology>
    </subcellularLocation>
</comment>
<dbReference type="HOGENOM" id="CLU_000960_8_3_1"/>
<proteinExistence type="predicted"/>
<dbReference type="InterPro" id="IPR036259">
    <property type="entry name" value="MFS_trans_sf"/>
</dbReference>
<evidence type="ECO:0000256" key="2">
    <source>
        <dbReference type="ARBA" id="ARBA00022692"/>
    </source>
</evidence>
<name>A1CLL7_ASPCL</name>
<gene>
    <name evidence="6" type="ORF">ACLA_042640</name>
</gene>
<dbReference type="AlphaFoldDB" id="A1CLL7"/>
<evidence type="ECO:0000256" key="5">
    <source>
        <dbReference type="SAM" id="Phobius"/>
    </source>
</evidence>
<keyword evidence="7" id="KW-1185">Reference proteome</keyword>
<dbReference type="PANTHER" id="PTHR23501">
    <property type="entry name" value="MAJOR FACILITATOR SUPERFAMILY"/>
    <property type="match status" value="1"/>
</dbReference>
<sequence>MLSLVVGSLASGFTTPKIGFYTPFAIVGSCIMTIGSGLLTMLQVDTSEAKWIGYQIIYGFGMGLCFQQSNLAAQTVLPTNDVPIGLAVIFFSQLLGAAVLVPVGENVLSNQLLNKLSGIPGISPDLITLSGATSLLDSVPANLRNTVLVAYNESLRTVFQIGLILSALSVLGNATLEWASVLKDKQPIPDTQDKSVVNDEVKNAGGEAV</sequence>
<dbReference type="KEGG" id="act:ACLA_042640"/>
<protein>
    <recommendedName>
        <fullName evidence="8">MFS transporter</fullName>
    </recommendedName>
</protein>
<accession>A1CLL7</accession>
<dbReference type="Proteomes" id="UP000006701">
    <property type="component" value="Unassembled WGS sequence"/>
</dbReference>
<evidence type="ECO:0000313" key="6">
    <source>
        <dbReference type="EMBL" id="EAW10041.1"/>
    </source>
</evidence>
<feature type="transmembrane region" description="Helical" evidence="5">
    <location>
        <begin position="82"/>
        <end position="103"/>
    </location>
</feature>
<evidence type="ECO:0000313" key="7">
    <source>
        <dbReference type="Proteomes" id="UP000006701"/>
    </source>
</evidence>
<dbReference type="OrthoDB" id="10021397at2759"/>
<dbReference type="RefSeq" id="XP_001271467.1">
    <property type="nucleotide sequence ID" value="XM_001271466.1"/>
</dbReference>
<dbReference type="EMBL" id="DS027056">
    <property type="protein sequence ID" value="EAW10041.1"/>
    <property type="molecule type" value="Genomic_DNA"/>
</dbReference>
<keyword evidence="4 5" id="KW-0472">Membrane</keyword>
<organism evidence="6 7">
    <name type="scientific">Aspergillus clavatus (strain ATCC 1007 / CBS 513.65 / DSM 816 / NCTC 3887 / NRRL 1 / QM 1276 / 107)</name>
    <dbReference type="NCBI Taxonomy" id="344612"/>
    <lineage>
        <taxon>Eukaryota</taxon>
        <taxon>Fungi</taxon>
        <taxon>Dikarya</taxon>
        <taxon>Ascomycota</taxon>
        <taxon>Pezizomycotina</taxon>
        <taxon>Eurotiomycetes</taxon>
        <taxon>Eurotiomycetidae</taxon>
        <taxon>Eurotiales</taxon>
        <taxon>Aspergillaceae</taxon>
        <taxon>Aspergillus</taxon>
        <taxon>Aspergillus subgen. Fumigati</taxon>
    </lineage>
</organism>
<evidence type="ECO:0000256" key="3">
    <source>
        <dbReference type="ARBA" id="ARBA00022989"/>
    </source>
</evidence>
<dbReference type="SUPFAM" id="SSF103473">
    <property type="entry name" value="MFS general substrate transporter"/>
    <property type="match status" value="1"/>
</dbReference>
<evidence type="ECO:0000256" key="1">
    <source>
        <dbReference type="ARBA" id="ARBA00004141"/>
    </source>
</evidence>
<evidence type="ECO:0008006" key="8">
    <source>
        <dbReference type="Google" id="ProtNLM"/>
    </source>
</evidence>
<dbReference type="GO" id="GO:0022857">
    <property type="term" value="F:transmembrane transporter activity"/>
    <property type="evidence" value="ECO:0007669"/>
    <property type="project" value="TreeGrafter"/>
</dbReference>
<keyword evidence="2 5" id="KW-0812">Transmembrane</keyword>
<evidence type="ECO:0000256" key="4">
    <source>
        <dbReference type="ARBA" id="ARBA00023136"/>
    </source>
</evidence>
<dbReference type="GeneID" id="4703482"/>